<dbReference type="AlphaFoldDB" id="A0A9D4K7W0"/>
<protein>
    <submittedName>
        <fullName evidence="1">Uncharacterized protein</fullName>
    </submittedName>
</protein>
<organism evidence="1 2">
    <name type="scientific">Dreissena polymorpha</name>
    <name type="common">Zebra mussel</name>
    <name type="synonym">Mytilus polymorpha</name>
    <dbReference type="NCBI Taxonomy" id="45954"/>
    <lineage>
        <taxon>Eukaryota</taxon>
        <taxon>Metazoa</taxon>
        <taxon>Spiralia</taxon>
        <taxon>Lophotrochozoa</taxon>
        <taxon>Mollusca</taxon>
        <taxon>Bivalvia</taxon>
        <taxon>Autobranchia</taxon>
        <taxon>Heteroconchia</taxon>
        <taxon>Euheterodonta</taxon>
        <taxon>Imparidentia</taxon>
        <taxon>Neoheterodontei</taxon>
        <taxon>Myida</taxon>
        <taxon>Dreissenoidea</taxon>
        <taxon>Dreissenidae</taxon>
        <taxon>Dreissena</taxon>
    </lineage>
</organism>
<gene>
    <name evidence="1" type="ORF">DPMN_107965</name>
</gene>
<reference evidence="1" key="1">
    <citation type="journal article" date="2019" name="bioRxiv">
        <title>The Genome of the Zebra Mussel, Dreissena polymorpha: A Resource for Invasive Species Research.</title>
        <authorList>
            <person name="McCartney M.A."/>
            <person name="Auch B."/>
            <person name="Kono T."/>
            <person name="Mallez S."/>
            <person name="Zhang Y."/>
            <person name="Obille A."/>
            <person name="Becker A."/>
            <person name="Abrahante J.E."/>
            <person name="Garbe J."/>
            <person name="Badalamenti J.P."/>
            <person name="Herman A."/>
            <person name="Mangelson H."/>
            <person name="Liachko I."/>
            <person name="Sullivan S."/>
            <person name="Sone E.D."/>
            <person name="Koren S."/>
            <person name="Silverstein K.A.T."/>
            <person name="Beckman K.B."/>
            <person name="Gohl D.M."/>
        </authorList>
    </citation>
    <scope>NUCLEOTIDE SEQUENCE</scope>
    <source>
        <strain evidence="1">Duluth1</strain>
        <tissue evidence="1">Whole animal</tissue>
    </source>
</reference>
<reference evidence="1" key="2">
    <citation type="submission" date="2020-11" db="EMBL/GenBank/DDBJ databases">
        <authorList>
            <person name="McCartney M.A."/>
            <person name="Auch B."/>
            <person name="Kono T."/>
            <person name="Mallez S."/>
            <person name="Becker A."/>
            <person name="Gohl D.M."/>
            <person name="Silverstein K.A.T."/>
            <person name="Koren S."/>
            <person name="Bechman K.B."/>
            <person name="Herman A."/>
            <person name="Abrahante J.E."/>
            <person name="Garbe J."/>
        </authorList>
    </citation>
    <scope>NUCLEOTIDE SEQUENCE</scope>
    <source>
        <strain evidence="1">Duluth1</strain>
        <tissue evidence="1">Whole animal</tissue>
    </source>
</reference>
<evidence type="ECO:0000313" key="2">
    <source>
        <dbReference type="Proteomes" id="UP000828390"/>
    </source>
</evidence>
<name>A0A9D4K7W0_DREPO</name>
<proteinExistence type="predicted"/>
<accession>A0A9D4K7W0</accession>
<comment type="caution">
    <text evidence="1">The sequence shown here is derived from an EMBL/GenBank/DDBJ whole genome shotgun (WGS) entry which is preliminary data.</text>
</comment>
<dbReference type="EMBL" id="JAIWYP010000004">
    <property type="protein sequence ID" value="KAH3834633.1"/>
    <property type="molecule type" value="Genomic_DNA"/>
</dbReference>
<keyword evidence="2" id="KW-1185">Reference proteome</keyword>
<sequence>MSRTMEIAERQSKAIGNKESPTAATLRWVTAKTFMARVHVLNECIIRGYD</sequence>
<evidence type="ECO:0000313" key="1">
    <source>
        <dbReference type="EMBL" id="KAH3834633.1"/>
    </source>
</evidence>
<dbReference type="Proteomes" id="UP000828390">
    <property type="component" value="Unassembled WGS sequence"/>
</dbReference>